<protein>
    <recommendedName>
        <fullName evidence="2">Anti-sigma factor antagonist</fullName>
    </recommendedName>
</protein>
<comment type="similarity">
    <text evidence="1 2">Belongs to the anti-sigma-factor antagonist family.</text>
</comment>
<dbReference type="PROSITE" id="PS50801">
    <property type="entry name" value="STAS"/>
    <property type="match status" value="1"/>
</dbReference>
<dbReference type="EMBL" id="BONV01000002">
    <property type="protein sequence ID" value="GIG77465.1"/>
    <property type="molecule type" value="Genomic_DNA"/>
</dbReference>
<dbReference type="InterPro" id="IPR002645">
    <property type="entry name" value="STAS_dom"/>
</dbReference>
<dbReference type="Pfam" id="PF01740">
    <property type="entry name" value="STAS"/>
    <property type="match status" value="1"/>
</dbReference>
<evidence type="ECO:0000313" key="5">
    <source>
        <dbReference type="Proteomes" id="UP000630097"/>
    </source>
</evidence>
<dbReference type="InterPro" id="IPR003658">
    <property type="entry name" value="Anti-sigma_ant"/>
</dbReference>
<dbReference type="CDD" id="cd07043">
    <property type="entry name" value="STAS_anti-anti-sigma_factors"/>
    <property type="match status" value="1"/>
</dbReference>
<evidence type="ECO:0000256" key="1">
    <source>
        <dbReference type="ARBA" id="ARBA00009013"/>
    </source>
</evidence>
<comment type="caution">
    <text evidence="4">The sequence shown here is derived from an EMBL/GenBank/DDBJ whole genome shotgun (WGS) entry which is preliminary data.</text>
</comment>
<reference evidence="4 5" key="1">
    <citation type="submission" date="2021-01" db="EMBL/GenBank/DDBJ databases">
        <title>Whole genome shotgun sequence of Planotetraspora kaengkrachanensis NBRC 104272.</title>
        <authorList>
            <person name="Komaki H."/>
            <person name="Tamura T."/>
        </authorList>
    </citation>
    <scope>NUCLEOTIDE SEQUENCE [LARGE SCALE GENOMIC DNA]</scope>
    <source>
        <strain evidence="4 5">NBRC 104272</strain>
    </source>
</reference>
<dbReference type="PANTHER" id="PTHR33495">
    <property type="entry name" value="ANTI-SIGMA FACTOR ANTAGONIST TM_1081-RELATED-RELATED"/>
    <property type="match status" value="1"/>
</dbReference>
<feature type="domain" description="STAS" evidence="3">
    <location>
        <begin position="14"/>
        <end position="110"/>
    </location>
</feature>
<dbReference type="PANTHER" id="PTHR33495:SF2">
    <property type="entry name" value="ANTI-SIGMA FACTOR ANTAGONIST TM_1081-RELATED"/>
    <property type="match status" value="1"/>
</dbReference>
<evidence type="ECO:0000256" key="2">
    <source>
        <dbReference type="RuleBase" id="RU003749"/>
    </source>
</evidence>
<evidence type="ECO:0000259" key="3">
    <source>
        <dbReference type="PROSITE" id="PS50801"/>
    </source>
</evidence>
<sequence length="110" mass="12290">MEGLNVTVEHQPAVVRPRGDLDLATAYLLERALDEALLRPEVGYLEVDMSGVPFMDCSGLRALIHAKVRLSKEGGTLILLHVTPRVERLLSILSLDHRLDPVQAERRSRN</sequence>
<accession>A0A8J3LVB7</accession>
<proteinExistence type="inferred from homology"/>
<dbReference type="NCBIfam" id="TIGR00377">
    <property type="entry name" value="ant_ant_sig"/>
    <property type="match status" value="1"/>
</dbReference>
<dbReference type="AlphaFoldDB" id="A0A8J3LVB7"/>
<dbReference type="Proteomes" id="UP000630097">
    <property type="component" value="Unassembled WGS sequence"/>
</dbReference>
<evidence type="ECO:0000313" key="4">
    <source>
        <dbReference type="EMBL" id="GIG77465.1"/>
    </source>
</evidence>
<gene>
    <name evidence="4" type="ORF">Pka01_05920</name>
</gene>
<dbReference type="InterPro" id="IPR036513">
    <property type="entry name" value="STAS_dom_sf"/>
</dbReference>
<dbReference type="SUPFAM" id="SSF52091">
    <property type="entry name" value="SpoIIaa-like"/>
    <property type="match status" value="1"/>
</dbReference>
<organism evidence="4 5">
    <name type="scientific">Planotetraspora kaengkrachanensis</name>
    <dbReference type="NCBI Taxonomy" id="575193"/>
    <lineage>
        <taxon>Bacteria</taxon>
        <taxon>Bacillati</taxon>
        <taxon>Actinomycetota</taxon>
        <taxon>Actinomycetes</taxon>
        <taxon>Streptosporangiales</taxon>
        <taxon>Streptosporangiaceae</taxon>
        <taxon>Planotetraspora</taxon>
    </lineage>
</organism>
<keyword evidence="5" id="KW-1185">Reference proteome</keyword>
<dbReference type="GO" id="GO:0043856">
    <property type="term" value="F:anti-sigma factor antagonist activity"/>
    <property type="evidence" value="ECO:0007669"/>
    <property type="project" value="InterPro"/>
</dbReference>
<dbReference type="RefSeq" id="WP_203880992.1">
    <property type="nucleotide sequence ID" value="NZ_BAABHH010000002.1"/>
</dbReference>
<name>A0A8J3LVB7_9ACTN</name>
<dbReference type="Gene3D" id="3.30.750.24">
    <property type="entry name" value="STAS domain"/>
    <property type="match status" value="1"/>
</dbReference>